<dbReference type="EMBL" id="BAABHX010000003">
    <property type="protein sequence ID" value="GAA5093233.1"/>
    <property type="molecule type" value="Genomic_DNA"/>
</dbReference>
<keyword evidence="2" id="KW-1185">Reference proteome</keyword>
<dbReference type="Proteomes" id="UP001500353">
    <property type="component" value="Unassembled WGS sequence"/>
</dbReference>
<protein>
    <submittedName>
        <fullName evidence="1">Uncharacterized protein</fullName>
    </submittedName>
</protein>
<comment type="caution">
    <text evidence="1">The sequence shown here is derived from an EMBL/GenBank/DDBJ whole genome shotgun (WGS) entry which is preliminary data.</text>
</comment>
<organism evidence="1 2">
    <name type="scientific">Chryseobacterium ginsengisoli</name>
    <dbReference type="NCBI Taxonomy" id="363853"/>
    <lineage>
        <taxon>Bacteria</taxon>
        <taxon>Pseudomonadati</taxon>
        <taxon>Bacteroidota</taxon>
        <taxon>Flavobacteriia</taxon>
        <taxon>Flavobacteriales</taxon>
        <taxon>Weeksellaceae</taxon>
        <taxon>Chryseobacterium group</taxon>
        <taxon>Chryseobacterium</taxon>
    </lineage>
</organism>
<accession>A0ABP9MED9</accession>
<evidence type="ECO:0000313" key="2">
    <source>
        <dbReference type="Proteomes" id="UP001500353"/>
    </source>
</evidence>
<proteinExistence type="predicted"/>
<reference evidence="2" key="1">
    <citation type="journal article" date="2019" name="Int. J. Syst. Evol. Microbiol.">
        <title>The Global Catalogue of Microorganisms (GCM) 10K type strain sequencing project: providing services to taxonomists for standard genome sequencing and annotation.</title>
        <authorList>
            <consortium name="The Broad Institute Genomics Platform"/>
            <consortium name="The Broad Institute Genome Sequencing Center for Infectious Disease"/>
            <person name="Wu L."/>
            <person name="Ma J."/>
        </authorList>
    </citation>
    <scope>NUCLEOTIDE SEQUENCE [LARGE SCALE GENOMIC DNA]</scope>
    <source>
        <strain evidence="2">JCM 18019</strain>
    </source>
</reference>
<name>A0ABP9MED9_9FLAO</name>
<gene>
    <name evidence="1" type="ORF">GCM10023210_23380</name>
</gene>
<sequence length="127" mass="15197">MPPISINRDEAKIALMDQLIITSNYEQSVKNYVSDYLWLHSEELKLTDSQKEQIKEKFNYKDFAGYCIYSSFNYVDNDKISKLIDFYKSIDGGFDKEKSMFLTDYYYSKLLNENILIYIKYIKKKNK</sequence>
<evidence type="ECO:0000313" key="1">
    <source>
        <dbReference type="EMBL" id="GAA5093233.1"/>
    </source>
</evidence>